<reference evidence="4 5" key="1">
    <citation type="journal article" date="2012" name="BMC Genomics">
        <title>Comparative genomics of the classical Bordetella subspecies: the evolution and exchange of virulence-associated diversity amongst closely related pathogens.</title>
        <authorList>
            <person name="Park J."/>
            <person name="Zhang Y."/>
            <person name="Buboltz A.M."/>
            <person name="Zhang X."/>
            <person name="Schuster S.C."/>
            <person name="Ahuja U."/>
            <person name="Liu M."/>
            <person name="Miller J.F."/>
            <person name="Sebaihia M."/>
            <person name="Bentley S.D."/>
            <person name="Parkhill J."/>
            <person name="Harvill E.T."/>
        </authorList>
    </citation>
    <scope>NUCLEOTIDE SEQUENCE [LARGE SCALE GENOMIC DNA]</scope>
    <source>
        <strain evidence="4 5">253</strain>
    </source>
</reference>
<dbReference type="GO" id="GO:0010181">
    <property type="term" value="F:FMN binding"/>
    <property type="evidence" value="ECO:0007669"/>
    <property type="project" value="InterPro"/>
</dbReference>
<dbReference type="GO" id="GO:0016491">
    <property type="term" value="F:oxidoreductase activity"/>
    <property type="evidence" value="ECO:0007669"/>
    <property type="project" value="UniProtKB-KW"/>
</dbReference>
<dbReference type="InterPro" id="IPR051799">
    <property type="entry name" value="NADH_flavin_oxidoreductase"/>
</dbReference>
<dbReference type="SUPFAM" id="SSF51395">
    <property type="entry name" value="FMN-linked oxidoreductases"/>
    <property type="match status" value="1"/>
</dbReference>
<dbReference type="EMBL" id="HE965806">
    <property type="protein sequence ID" value="CCJ53676.1"/>
    <property type="molecule type" value="Genomic_DNA"/>
</dbReference>
<evidence type="ECO:0000256" key="2">
    <source>
        <dbReference type="ARBA" id="ARBA00023002"/>
    </source>
</evidence>
<dbReference type="CDD" id="cd02803">
    <property type="entry name" value="OYE_like_FMN_family"/>
    <property type="match status" value="1"/>
</dbReference>
<dbReference type="Proteomes" id="UP000007564">
    <property type="component" value="Chromosome"/>
</dbReference>
<dbReference type="HOGENOM" id="CLU_012153_0_1_4"/>
<name>A0A0C6P608_BORBO</name>
<gene>
    <name evidence="4" type="ORF">BN112_1759</name>
</gene>
<evidence type="ECO:0000256" key="1">
    <source>
        <dbReference type="ARBA" id="ARBA00022630"/>
    </source>
</evidence>
<dbReference type="Gene3D" id="3.20.20.70">
    <property type="entry name" value="Aldolase class I"/>
    <property type="match status" value="1"/>
</dbReference>
<evidence type="ECO:0000313" key="4">
    <source>
        <dbReference type="EMBL" id="CCJ53676.1"/>
    </source>
</evidence>
<proteinExistence type="predicted"/>
<dbReference type="Pfam" id="PF00724">
    <property type="entry name" value="Oxidored_FMN"/>
    <property type="match status" value="1"/>
</dbReference>
<evidence type="ECO:0000313" key="5">
    <source>
        <dbReference type="Proteomes" id="UP000007564"/>
    </source>
</evidence>
<dbReference type="RefSeq" id="WP_015064166.1">
    <property type="nucleotide sequence ID" value="NC_019382.1"/>
</dbReference>
<dbReference type="AlphaFoldDB" id="A0A0C6P608"/>
<feature type="domain" description="NADH:flavin oxidoreductase/NADH oxidase N-terminal" evidence="3">
    <location>
        <begin position="3"/>
        <end position="321"/>
    </location>
</feature>
<evidence type="ECO:0000259" key="3">
    <source>
        <dbReference type="Pfam" id="PF00724"/>
    </source>
</evidence>
<keyword evidence="2" id="KW-0560">Oxidoreductase</keyword>
<dbReference type="KEGG" id="bbh:BN112_1759"/>
<dbReference type="OrthoDB" id="8521686at2"/>
<accession>A0A0C6P608</accession>
<dbReference type="InterPro" id="IPR013785">
    <property type="entry name" value="Aldolase_TIM"/>
</dbReference>
<dbReference type="InterPro" id="IPR001155">
    <property type="entry name" value="OxRdtase_FMN_N"/>
</dbReference>
<organism evidence="4 5">
    <name type="scientific">Bordetella bronchiseptica 253</name>
    <dbReference type="NCBI Taxonomy" id="568707"/>
    <lineage>
        <taxon>Bacteria</taxon>
        <taxon>Pseudomonadati</taxon>
        <taxon>Pseudomonadota</taxon>
        <taxon>Betaproteobacteria</taxon>
        <taxon>Burkholderiales</taxon>
        <taxon>Alcaligenaceae</taxon>
        <taxon>Bordetella</taxon>
    </lineage>
</organism>
<keyword evidence="1" id="KW-0285">Flavoprotein</keyword>
<sequence>MNLLSPIDIAGIALRNRIAVAPMSRTQADAHGHPAAETAAYYARYARHGAGLVITEALYTAGPAARAYFNQPGLASEAQAEHWRATVRAVHQEGGRVIAQLQHAGKLAEPGLHARPLGPVDGAAQGLSWQTQQPNAPAHAATAEEIERIIEGFALSARLAHYAGFDGVEIHGARGYLVNDFLSAYNVRDDEWGADRARIAEAVLRAVRQSCPLPIGFNYSIYKMDEYRYQPPGGGAEIAALLARLCQAGADILHISSRRVLKPEPWGGLLAQLAHAAAPKALMVNGGLATLQDCETALAATQADLVSLARPFLANPDWLARSLAGEPLRAYEPGMEQRPLLD</sequence>
<dbReference type="PANTHER" id="PTHR43656:SF2">
    <property type="entry name" value="BINDING OXIDOREDUCTASE, PUTATIVE (AFU_ORTHOLOGUE AFUA_2G08260)-RELATED"/>
    <property type="match status" value="1"/>
</dbReference>
<dbReference type="PANTHER" id="PTHR43656">
    <property type="entry name" value="BINDING OXIDOREDUCTASE, PUTATIVE (AFU_ORTHOLOGUE AFUA_2G08260)-RELATED"/>
    <property type="match status" value="1"/>
</dbReference>
<protein>
    <submittedName>
        <fullName evidence="4">Probable NADH-dependent flavin oxidoreductase</fullName>
    </submittedName>
</protein>